<dbReference type="InterPro" id="IPR001638">
    <property type="entry name" value="Solute-binding_3/MltF_N"/>
</dbReference>
<dbReference type="PROSITE" id="PS51257">
    <property type="entry name" value="PROKAR_LIPOPROTEIN"/>
    <property type="match status" value="1"/>
</dbReference>
<organism evidence="4 5">
    <name type="scientific">candidate division WOR-3 bacterium</name>
    <dbReference type="NCBI Taxonomy" id="2052148"/>
    <lineage>
        <taxon>Bacteria</taxon>
        <taxon>Bacteria division WOR-3</taxon>
    </lineage>
</organism>
<dbReference type="Gene3D" id="3.40.190.10">
    <property type="entry name" value="Periplasmic binding protein-like II"/>
    <property type="match status" value="2"/>
</dbReference>
<feature type="chain" id="PRO_5037897485" evidence="2">
    <location>
        <begin position="21"/>
        <end position="319"/>
    </location>
</feature>
<accession>A0A938BUJ0</accession>
<evidence type="ECO:0000256" key="2">
    <source>
        <dbReference type="SAM" id="SignalP"/>
    </source>
</evidence>
<dbReference type="SMART" id="SM00062">
    <property type="entry name" value="PBPb"/>
    <property type="match status" value="1"/>
</dbReference>
<gene>
    <name evidence="4" type="ORF">FJY68_12850</name>
</gene>
<dbReference type="PANTHER" id="PTHR30024">
    <property type="entry name" value="ALIPHATIC SULFONATES-BINDING PROTEIN-RELATED"/>
    <property type="match status" value="1"/>
</dbReference>
<evidence type="ECO:0000256" key="1">
    <source>
        <dbReference type="ARBA" id="ARBA00010742"/>
    </source>
</evidence>
<evidence type="ECO:0000313" key="4">
    <source>
        <dbReference type="EMBL" id="MBM3332712.1"/>
    </source>
</evidence>
<feature type="signal peptide" evidence="2">
    <location>
        <begin position="1"/>
        <end position="20"/>
    </location>
</feature>
<name>A0A938BUJ0_UNCW3</name>
<sequence>MRRTLSMCILAVLAAFVVFLACPPKTEVVKIGYQKTEVYQHFFAAVGQGYFKSEGLQVEPVEFASANQMAEALIAGRIDATGTSAFPVLFSVEQNSPSQFKLYLVSVLTGENFPDYVIVKKGSKLASLADLKGKKLGTYPGSTLLTYAKQILKRFMDPEKDVQIVQLKPEVQLQALETGQVDAVFALEPIPSLGVTRGVAQVLEEAPLAKYVMDPMPGNASAFSARFAKERPRVAERVKRAMYRGADFVSAAENAAESKRMIEKWTAMDPGVIDKLRPPKYWKLDEIDKAAVQKLADLLLAGGALDKAVSTAGVYYTGK</sequence>
<protein>
    <submittedName>
        <fullName evidence="4">Transporter substrate-binding domain-containing protein</fullName>
    </submittedName>
</protein>
<dbReference type="Pfam" id="PF13379">
    <property type="entry name" value="NMT1_2"/>
    <property type="match status" value="1"/>
</dbReference>
<dbReference type="EMBL" id="VGIR01000122">
    <property type="protein sequence ID" value="MBM3332712.1"/>
    <property type="molecule type" value="Genomic_DNA"/>
</dbReference>
<proteinExistence type="inferred from homology"/>
<comment type="similarity">
    <text evidence="1">Belongs to the bacterial solute-binding protein SsuA/TauA family.</text>
</comment>
<feature type="domain" description="Solute-binding protein family 3/N-terminal" evidence="3">
    <location>
        <begin position="28"/>
        <end position="269"/>
    </location>
</feature>
<reference evidence="4" key="1">
    <citation type="submission" date="2019-03" db="EMBL/GenBank/DDBJ databases">
        <title>Lake Tanganyika Metagenome-Assembled Genomes (MAGs).</title>
        <authorList>
            <person name="Tran P."/>
        </authorList>
    </citation>
    <scope>NUCLEOTIDE SEQUENCE</scope>
    <source>
        <strain evidence="4">K_DeepCast_150m_m2_040</strain>
    </source>
</reference>
<evidence type="ECO:0000259" key="3">
    <source>
        <dbReference type="SMART" id="SM00062"/>
    </source>
</evidence>
<evidence type="ECO:0000313" key="5">
    <source>
        <dbReference type="Proteomes" id="UP000779900"/>
    </source>
</evidence>
<dbReference type="Proteomes" id="UP000779900">
    <property type="component" value="Unassembled WGS sequence"/>
</dbReference>
<dbReference type="AlphaFoldDB" id="A0A938BUJ0"/>
<dbReference type="SUPFAM" id="SSF53850">
    <property type="entry name" value="Periplasmic binding protein-like II"/>
    <property type="match status" value="1"/>
</dbReference>
<keyword evidence="2" id="KW-0732">Signal</keyword>
<comment type="caution">
    <text evidence="4">The sequence shown here is derived from an EMBL/GenBank/DDBJ whole genome shotgun (WGS) entry which is preliminary data.</text>
</comment>